<dbReference type="AlphaFoldDB" id="A0A1H5JN74"/>
<feature type="compositionally biased region" description="Basic and acidic residues" evidence="2">
    <location>
        <begin position="9"/>
        <end position="19"/>
    </location>
</feature>
<proteinExistence type="inferred from homology"/>
<comment type="similarity">
    <text evidence="1">Belongs to the LOR family.</text>
</comment>
<dbReference type="InterPro" id="IPR025659">
    <property type="entry name" value="Tubby-like_C"/>
</dbReference>
<evidence type="ECO:0000313" key="3">
    <source>
        <dbReference type="EMBL" id="SEE53667.1"/>
    </source>
</evidence>
<dbReference type="RefSeq" id="WP_069111145.1">
    <property type="nucleotide sequence ID" value="NZ_FNUC01000003.1"/>
</dbReference>
<sequence>MALGRRRERREERREERHGGGGVHYRMRQRLVSIGDDFWIETDDGERAYKVDGKALRLRKTLILEDAHGHEVAKIQERVMRVKDSMEVEDPDGNRIALIKKALVSPLRDRWSVEIRGGSDLDVQGNVVDHEYTFTDGRTPVATVSKKWFRVADTYGVEVAPGQDPVPVLAATVALDLMTHDH</sequence>
<dbReference type="EMBL" id="FNUC01000003">
    <property type="protein sequence ID" value="SEE53667.1"/>
    <property type="molecule type" value="Genomic_DNA"/>
</dbReference>
<protein>
    <submittedName>
        <fullName evidence="3">Uncharacterized protein YxjI</fullName>
    </submittedName>
</protein>
<accession>A0A1H5JN74</accession>
<name>A0A1H5JN74_9ACTN</name>
<feature type="region of interest" description="Disordered" evidence="2">
    <location>
        <begin position="1"/>
        <end position="21"/>
    </location>
</feature>
<dbReference type="InterPro" id="IPR038595">
    <property type="entry name" value="LOR_sf"/>
</dbReference>
<organism evidence="3 4">
    <name type="scientific">Jiangella alba</name>
    <dbReference type="NCBI Taxonomy" id="561176"/>
    <lineage>
        <taxon>Bacteria</taxon>
        <taxon>Bacillati</taxon>
        <taxon>Actinomycetota</taxon>
        <taxon>Actinomycetes</taxon>
        <taxon>Jiangellales</taxon>
        <taxon>Jiangellaceae</taxon>
        <taxon>Jiangella</taxon>
    </lineage>
</organism>
<dbReference type="Pfam" id="PF04525">
    <property type="entry name" value="LOR"/>
    <property type="match status" value="1"/>
</dbReference>
<keyword evidence="4" id="KW-1185">Reference proteome</keyword>
<reference evidence="4" key="1">
    <citation type="submission" date="2016-10" db="EMBL/GenBank/DDBJ databases">
        <authorList>
            <person name="Varghese N."/>
            <person name="Submissions S."/>
        </authorList>
    </citation>
    <scope>NUCLEOTIDE SEQUENCE [LARGE SCALE GENOMIC DNA]</scope>
    <source>
        <strain evidence="4">DSM 45237</strain>
    </source>
</reference>
<dbReference type="Proteomes" id="UP000181980">
    <property type="component" value="Unassembled WGS sequence"/>
</dbReference>
<dbReference type="Gene3D" id="2.40.160.200">
    <property type="entry name" value="LURP1-related"/>
    <property type="match status" value="1"/>
</dbReference>
<dbReference type="SUPFAM" id="SSF54518">
    <property type="entry name" value="Tubby C-terminal domain-like"/>
    <property type="match status" value="1"/>
</dbReference>
<evidence type="ECO:0000256" key="1">
    <source>
        <dbReference type="ARBA" id="ARBA00005437"/>
    </source>
</evidence>
<gene>
    <name evidence="3" type="ORF">SAMN04488561_1650</name>
</gene>
<evidence type="ECO:0000256" key="2">
    <source>
        <dbReference type="SAM" id="MobiDB-lite"/>
    </source>
</evidence>
<evidence type="ECO:0000313" key="4">
    <source>
        <dbReference type="Proteomes" id="UP000181980"/>
    </source>
</evidence>
<dbReference type="STRING" id="561176.SAMN04488561_1650"/>
<dbReference type="InterPro" id="IPR007612">
    <property type="entry name" value="LOR"/>
</dbReference>